<feature type="compositionally biased region" description="Low complexity" evidence="1">
    <location>
        <begin position="67"/>
        <end position="81"/>
    </location>
</feature>
<evidence type="ECO:0000313" key="2">
    <source>
        <dbReference type="EMBL" id="KAJ8903199.1"/>
    </source>
</evidence>
<feature type="compositionally biased region" description="Basic and acidic residues" evidence="1">
    <location>
        <begin position="35"/>
        <end position="53"/>
    </location>
</feature>
<accession>A0AAV8UKW5</accession>
<feature type="compositionally biased region" description="Basic residues" evidence="1">
    <location>
        <begin position="121"/>
        <end position="130"/>
    </location>
</feature>
<name>A0AAV8UKW5_9RHOD</name>
<gene>
    <name evidence="2" type="ORF">NDN08_004309</name>
</gene>
<protein>
    <submittedName>
        <fullName evidence="2">Uncharacterized protein</fullName>
    </submittedName>
</protein>
<keyword evidence="3" id="KW-1185">Reference proteome</keyword>
<proteinExistence type="predicted"/>
<evidence type="ECO:0000313" key="3">
    <source>
        <dbReference type="Proteomes" id="UP001157974"/>
    </source>
</evidence>
<feature type="region of interest" description="Disordered" evidence="1">
    <location>
        <begin position="1"/>
        <end position="130"/>
    </location>
</feature>
<organism evidence="2 3">
    <name type="scientific">Rhodosorus marinus</name>
    <dbReference type="NCBI Taxonomy" id="101924"/>
    <lineage>
        <taxon>Eukaryota</taxon>
        <taxon>Rhodophyta</taxon>
        <taxon>Stylonematophyceae</taxon>
        <taxon>Stylonematales</taxon>
        <taxon>Stylonemataceae</taxon>
        <taxon>Rhodosorus</taxon>
    </lineage>
</organism>
<comment type="caution">
    <text evidence="2">The sequence shown here is derived from an EMBL/GenBank/DDBJ whole genome shotgun (WGS) entry which is preliminary data.</text>
</comment>
<reference evidence="2 3" key="1">
    <citation type="journal article" date="2023" name="Nat. Commun.">
        <title>Origin of minicircular mitochondrial genomes in red algae.</title>
        <authorList>
            <person name="Lee Y."/>
            <person name="Cho C.H."/>
            <person name="Lee Y.M."/>
            <person name="Park S.I."/>
            <person name="Yang J.H."/>
            <person name="West J.A."/>
            <person name="Bhattacharya D."/>
            <person name="Yoon H.S."/>
        </authorList>
    </citation>
    <scope>NUCLEOTIDE SEQUENCE [LARGE SCALE GENOMIC DNA]</scope>
    <source>
        <strain evidence="2 3">CCMP1338</strain>
        <tissue evidence="2">Whole cell</tissue>
    </source>
</reference>
<evidence type="ECO:0000256" key="1">
    <source>
        <dbReference type="SAM" id="MobiDB-lite"/>
    </source>
</evidence>
<dbReference type="AlphaFoldDB" id="A0AAV8UKW5"/>
<dbReference type="Proteomes" id="UP001157974">
    <property type="component" value="Unassembled WGS sequence"/>
</dbReference>
<sequence length="130" mass="13928">MDSLVGDYPSSSDEEEEEGGHAYENAETESKKRKSESPEYERKALKVEGEPRRQSTLPPPPDFNDAGPSGLSLDTGSSGLGSRRRKGVSAPGGSRTSSMLPPQVAGKKPNVATEDLELMGIKKKKAPRKS</sequence>
<dbReference type="EMBL" id="JAMWBK010000007">
    <property type="protein sequence ID" value="KAJ8903199.1"/>
    <property type="molecule type" value="Genomic_DNA"/>
</dbReference>